<name>A0A1Q8CTV6_9PSEU</name>
<evidence type="ECO:0000256" key="4">
    <source>
        <dbReference type="ARBA" id="ARBA00022679"/>
    </source>
</evidence>
<comment type="function">
    <text evidence="9">Catalyzes the condensation reaction of fatty acid synthesis by the addition to an acyl acceptor of two carbons from malonyl-ACP. Catalyzes the first condensation reaction which initiates fatty acid synthesis and may therefore play a role in governing the total rate of fatty acid production. Possesses both acetoacetyl-ACP synthase and acetyl transacylase activities. Its substrate specificity determines the biosynthesis of branched-chain and/or straight-chain of fatty acids.</text>
</comment>
<dbReference type="NCBIfam" id="NF006829">
    <property type="entry name" value="PRK09352.1"/>
    <property type="match status" value="1"/>
</dbReference>
<dbReference type="HAMAP" id="MF_01815">
    <property type="entry name" value="FabH"/>
    <property type="match status" value="1"/>
</dbReference>
<feature type="active site" evidence="9">
    <location>
        <position position="125"/>
    </location>
</feature>
<evidence type="ECO:0000256" key="1">
    <source>
        <dbReference type="ARBA" id="ARBA00008642"/>
    </source>
</evidence>
<sequence>MNATARVLPFPGPGGTAAVLTGLGAWVPPRVLSNAEIASRLDTSDEWIRARTGIHQRHIVDPGMSTSDLAVEAGQRALKSADTDRVDALVLATTTPDRPCPATAPDVAYRMGLERCAAYDVNAVCTGFLYGLASGAGLIAAGVAEQVLVIGADTFSTILDPDCRNTAAIFGDGAGAVVLRAGSAHEPGALGPFDLGSDGRDADLIMVPSGGSRQRSTVTPAPAGSEYFTMAGKAVFRKAIFQMAGSAQAVLRKAGIGLHDVDRFVIHQANVRIINGVADMLGVPVGRFVRNIDRFGNTAAASVPLALTSATESGELRAGQRVLLGAFGGGLTWGSTVLRWPDIEAM</sequence>
<gene>
    <name evidence="9" type="primary">fabH</name>
    <name evidence="12" type="ORF">BU204_09920</name>
</gene>
<evidence type="ECO:0000256" key="8">
    <source>
        <dbReference type="ARBA" id="ARBA00023315"/>
    </source>
</evidence>
<evidence type="ECO:0000256" key="5">
    <source>
        <dbReference type="ARBA" id="ARBA00022832"/>
    </source>
</evidence>
<proteinExistence type="inferred from homology"/>
<keyword evidence="3 9" id="KW-0444">Lipid biosynthesis</keyword>
<comment type="caution">
    <text evidence="12">The sequence shown here is derived from an EMBL/GenBank/DDBJ whole genome shotgun (WGS) entry which is preliminary data.</text>
</comment>
<keyword evidence="13" id="KW-1185">Reference proteome</keyword>
<reference evidence="12 13" key="1">
    <citation type="submission" date="2016-12" db="EMBL/GenBank/DDBJ databases">
        <title>The draft genome sequence of Actinophytocola sp. 11-183.</title>
        <authorList>
            <person name="Wang W."/>
            <person name="Yuan L."/>
        </authorList>
    </citation>
    <scope>NUCLEOTIDE SEQUENCE [LARGE SCALE GENOMIC DNA]</scope>
    <source>
        <strain evidence="12 13">11-183</strain>
    </source>
</reference>
<keyword evidence="7 9" id="KW-0275">Fatty acid biosynthesis</keyword>
<evidence type="ECO:0000259" key="10">
    <source>
        <dbReference type="Pfam" id="PF08541"/>
    </source>
</evidence>
<comment type="subunit">
    <text evidence="9">Homodimer.</text>
</comment>
<dbReference type="STRING" id="1912961.BU204_09920"/>
<evidence type="ECO:0000313" key="12">
    <source>
        <dbReference type="EMBL" id="OLF17792.1"/>
    </source>
</evidence>
<dbReference type="GO" id="GO:0044550">
    <property type="term" value="P:secondary metabolite biosynthetic process"/>
    <property type="evidence" value="ECO:0007669"/>
    <property type="project" value="TreeGrafter"/>
</dbReference>
<keyword evidence="2 9" id="KW-0963">Cytoplasm</keyword>
<keyword evidence="4 9" id="KW-0808">Transferase</keyword>
<dbReference type="InterPro" id="IPR004655">
    <property type="entry name" value="FabH"/>
</dbReference>
<keyword evidence="8 9" id="KW-0012">Acyltransferase</keyword>
<keyword evidence="9" id="KW-0511">Multifunctional enzyme</keyword>
<dbReference type="EMBL" id="MSIE01000014">
    <property type="protein sequence ID" value="OLF17792.1"/>
    <property type="molecule type" value="Genomic_DNA"/>
</dbReference>
<dbReference type="UniPathway" id="UPA00094"/>
<keyword evidence="5 9" id="KW-0276">Fatty acid metabolism</keyword>
<dbReference type="InterPro" id="IPR016039">
    <property type="entry name" value="Thiolase-like"/>
</dbReference>
<dbReference type="Proteomes" id="UP000185596">
    <property type="component" value="Unassembled WGS sequence"/>
</dbReference>
<evidence type="ECO:0000259" key="11">
    <source>
        <dbReference type="Pfam" id="PF08545"/>
    </source>
</evidence>
<feature type="domain" description="Beta-ketoacyl-[acyl-carrier-protein] synthase III C-terminal" evidence="10">
    <location>
        <begin position="251"/>
        <end position="340"/>
    </location>
</feature>
<evidence type="ECO:0000256" key="2">
    <source>
        <dbReference type="ARBA" id="ARBA00022490"/>
    </source>
</evidence>
<keyword evidence="6 9" id="KW-0443">Lipid metabolism</keyword>
<organism evidence="12 13">
    <name type="scientific">Actinophytocola xanthii</name>
    <dbReference type="NCBI Taxonomy" id="1912961"/>
    <lineage>
        <taxon>Bacteria</taxon>
        <taxon>Bacillati</taxon>
        <taxon>Actinomycetota</taxon>
        <taxon>Actinomycetes</taxon>
        <taxon>Pseudonocardiales</taxon>
        <taxon>Pseudonocardiaceae</taxon>
    </lineage>
</organism>
<comment type="pathway">
    <text evidence="9">Lipid metabolism; fatty acid biosynthesis.</text>
</comment>
<protein>
    <recommendedName>
        <fullName evidence="9">Beta-ketoacyl-[acyl-carrier-protein] synthase III</fullName>
        <shortName evidence="9">Beta-ketoacyl-ACP synthase III</shortName>
        <shortName evidence="9">KAS III</shortName>
        <ecNumber evidence="9">2.3.1.180</ecNumber>
    </recommendedName>
    <alternativeName>
        <fullName evidence="9">3-oxoacyl-[acyl-carrier-protein] synthase 3</fullName>
    </alternativeName>
    <alternativeName>
        <fullName evidence="9">3-oxoacyl-[acyl-carrier-protein] synthase III</fullName>
    </alternativeName>
</protein>
<feature type="region of interest" description="ACP-binding" evidence="9">
    <location>
        <begin position="268"/>
        <end position="272"/>
    </location>
</feature>
<dbReference type="AlphaFoldDB" id="A0A1Q8CTV6"/>
<dbReference type="InterPro" id="IPR013747">
    <property type="entry name" value="ACP_syn_III_C"/>
</dbReference>
<dbReference type="NCBIfam" id="TIGR00747">
    <property type="entry name" value="fabH"/>
    <property type="match status" value="1"/>
</dbReference>
<feature type="active site" evidence="9">
    <location>
        <position position="267"/>
    </location>
</feature>
<dbReference type="InterPro" id="IPR013751">
    <property type="entry name" value="ACP_syn_III_N"/>
</dbReference>
<evidence type="ECO:0000256" key="6">
    <source>
        <dbReference type="ARBA" id="ARBA00023098"/>
    </source>
</evidence>
<evidence type="ECO:0000256" key="3">
    <source>
        <dbReference type="ARBA" id="ARBA00022516"/>
    </source>
</evidence>
<evidence type="ECO:0000256" key="9">
    <source>
        <dbReference type="HAMAP-Rule" id="MF_01815"/>
    </source>
</evidence>
<dbReference type="Gene3D" id="3.40.47.10">
    <property type="match status" value="1"/>
</dbReference>
<dbReference type="CDD" id="cd00830">
    <property type="entry name" value="KAS_III"/>
    <property type="match status" value="1"/>
</dbReference>
<dbReference type="GO" id="GO:0006633">
    <property type="term" value="P:fatty acid biosynthetic process"/>
    <property type="evidence" value="ECO:0007669"/>
    <property type="project" value="UniProtKB-UniRule"/>
</dbReference>
<dbReference type="PANTHER" id="PTHR34069:SF2">
    <property type="entry name" value="BETA-KETOACYL-[ACYL-CARRIER-PROTEIN] SYNTHASE III"/>
    <property type="match status" value="1"/>
</dbReference>
<dbReference type="PANTHER" id="PTHR34069">
    <property type="entry name" value="3-OXOACYL-[ACYL-CARRIER-PROTEIN] SYNTHASE 3"/>
    <property type="match status" value="1"/>
</dbReference>
<evidence type="ECO:0000256" key="7">
    <source>
        <dbReference type="ARBA" id="ARBA00023160"/>
    </source>
</evidence>
<feature type="domain" description="Beta-ketoacyl-[acyl-carrier-protein] synthase III N-terminal" evidence="11">
    <location>
        <begin position="119"/>
        <end position="199"/>
    </location>
</feature>
<evidence type="ECO:0000313" key="13">
    <source>
        <dbReference type="Proteomes" id="UP000185596"/>
    </source>
</evidence>
<dbReference type="Pfam" id="PF08541">
    <property type="entry name" value="ACP_syn_III_C"/>
    <property type="match status" value="1"/>
</dbReference>
<dbReference type="Pfam" id="PF08545">
    <property type="entry name" value="ACP_syn_III"/>
    <property type="match status" value="1"/>
</dbReference>
<dbReference type="EC" id="2.3.1.180" evidence="9"/>
<feature type="active site" evidence="9">
    <location>
        <position position="297"/>
    </location>
</feature>
<dbReference type="OrthoDB" id="9815506at2"/>
<accession>A0A1Q8CTV6</accession>
<comment type="subcellular location">
    <subcellularLocation>
        <location evidence="9">Cytoplasm</location>
    </subcellularLocation>
</comment>
<dbReference type="GO" id="GO:0033818">
    <property type="term" value="F:beta-ketoacyl-acyl-carrier-protein synthase III activity"/>
    <property type="evidence" value="ECO:0007669"/>
    <property type="project" value="UniProtKB-UniRule"/>
</dbReference>
<dbReference type="RefSeq" id="WP_075125297.1">
    <property type="nucleotide sequence ID" value="NZ_MSIE01000014.1"/>
</dbReference>
<comment type="domain">
    <text evidence="9">The last Arg residue of the ACP-binding site is essential for the weak association between ACP/AcpP and FabH.</text>
</comment>
<dbReference type="GO" id="GO:0004315">
    <property type="term" value="F:3-oxoacyl-[acyl-carrier-protein] synthase activity"/>
    <property type="evidence" value="ECO:0007669"/>
    <property type="project" value="InterPro"/>
</dbReference>
<comment type="catalytic activity">
    <reaction evidence="9">
        <text>malonyl-[ACP] + acetyl-CoA + H(+) = 3-oxobutanoyl-[ACP] + CO2 + CoA</text>
        <dbReference type="Rhea" id="RHEA:12080"/>
        <dbReference type="Rhea" id="RHEA-COMP:9623"/>
        <dbReference type="Rhea" id="RHEA-COMP:9625"/>
        <dbReference type="ChEBI" id="CHEBI:15378"/>
        <dbReference type="ChEBI" id="CHEBI:16526"/>
        <dbReference type="ChEBI" id="CHEBI:57287"/>
        <dbReference type="ChEBI" id="CHEBI:57288"/>
        <dbReference type="ChEBI" id="CHEBI:78449"/>
        <dbReference type="ChEBI" id="CHEBI:78450"/>
        <dbReference type="EC" id="2.3.1.180"/>
    </reaction>
</comment>
<comment type="similarity">
    <text evidence="1 9">Belongs to the thiolase-like superfamily. FabH family.</text>
</comment>
<dbReference type="SUPFAM" id="SSF53901">
    <property type="entry name" value="Thiolase-like"/>
    <property type="match status" value="1"/>
</dbReference>
<dbReference type="GO" id="GO:0005737">
    <property type="term" value="C:cytoplasm"/>
    <property type="evidence" value="ECO:0007669"/>
    <property type="project" value="UniProtKB-SubCell"/>
</dbReference>